<dbReference type="Pfam" id="PF12838">
    <property type="entry name" value="Fer4_7"/>
    <property type="match status" value="1"/>
</dbReference>
<feature type="domain" description="4Fe-4S ferredoxin-type" evidence="7">
    <location>
        <begin position="137"/>
        <end position="168"/>
    </location>
</feature>
<dbReference type="PROSITE" id="PS00198">
    <property type="entry name" value="4FE4S_FER_1"/>
    <property type="match status" value="1"/>
</dbReference>
<dbReference type="SMART" id="SM00902">
    <property type="entry name" value="Fe_hyd_SSU"/>
    <property type="match status" value="1"/>
</dbReference>
<dbReference type="PROSITE" id="PS51085">
    <property type="entry name" value="2FE2S_FER_2"/>
    <property type="match status" value="1"/>
</dbReference>
<evidence type="ECO:0000256" key="2">
    <source>
        <dbReference type="ARBA" id="ARBA00022723"/>
    </source>
</evidence>
<dbReference type="InterPro" id="IPR003149">
    <property type="entry name" value="Fe_hydrogenase_ssu"/>
</dbReference>
<dbReference type="SUPFAM" id="SSF54862">
    <property type="entry name" value="4Fe-4S ferredoxins"/>
    <property type="match status" value="1"/>
</dbReference>
<evidence type="ECO:0000259" key="8">
    <source>
        <dbReference type="PROSITE" id="PS51839"/>
    </source>
</evidence>
<evidence type="ECO:0000256" key="1">
    <source>
        <dbReference type="ARBA" id="ARBA00022485"/>
    </source>
</evidence>
<dbReference type="SUPFAM" id="SSF54292">
    <property type="entry name" value="2Fe-2S ferredoxin-like"/>
    <property type="match status" value="1"/>
</dbReference>
<keyword evidence="1" id="KW-0004">4Fe-4S</keyword>
<evidence type="ECO:0000256" key="5">
    <source>
        <dbReference type="ARBA" id="ARBA00023014"/>
    </source>
</evidence>
<dbReference type="Gene3D" id="3.30.70.20">
    <property type="match status" value="1"/>
</dbReference>
<dbReference type="GO" id="GO:0008901">
    <property type="term" value="F:ferredoxin hydrogenase activity"/>
    <property type="evidence" value="ECO:0007669"/>
    <property type="project" value="InterPro"/>
</dbReference>
<dbReference type="EMBL" id="JAHLFV010000016">
    <property type="protein sequence ID" value="MBU3849085.1"/>
    <property type="molecule type" value="Genomic_DNA"/>
</dbReference>
<dbReference type="Pfam" id="PF02256">
    <property type="entry name" value="Fe_hyd_SSU"/>
    <property type="match status" value="1"/>
</dbReference>
<evidence type="ECO:0000256" key="4">
    <source>
        <dbReference type="ARBA" id="ARBA00023004"/>
    </source>
</evidence>
<keyword evidence="4" id="KW-0408">Iron</keyword>
<protein>
    <submittedName>
        <fullName evidence="9">[FeFe] hydrogenase, group A</fullName>
    </submittedName>
</protein>
<reference evidence="9" key="2">
    <citation type="submission" date="2021-04" db="EMBL/GenBank/DDBJ databases">
        <authorList>
            <person name="Gilroy R."/>
        </authorList>
    </citation>
    <scope>NUCLEOTIDE SEQUENCE</scope>
    <source>
        <strain evidence="9">Gambia15-2214</strain>
    </source>
</reference>
<dbReference type="InterPro" id="IPR049830">
    <property type="entry name" value="HndD"/>
</dbReference>
<dbReference type="InterPro" id="IPR036991">
    <property type="entry name" value="Fe_hydrogenase_ssu_sf"/>
</dbReference>
<keyword evidence="2" id="KW-0479">Metal-binding</keyword>
<dbReference type="Gene3D" id="3.40.950.10">
    <property type="entry name" value="Fe-only Hydrogenase (Larger Subunit), Chain L, domain 3"/>
    <property type="match status" value="1"/>
</dbReference>
<accession>A0A9E2KZV5</accession>
<dbReference type="NCBIfam" id="NF040763">
    <property type="entry name" value="FeFe_hydrog_A6"/>
    <property type="match status" value="1"/>
</dbReference>
<dbReference type="Gene3D" id="4.10.260.20">
    <property type="entry name" value="Iron hydrogenase, small subunit"/>
    <property type="match status" value="1"/>
</dbReference>
<dbReference type="InterPro" id="IPR001041">
    <property type="entry name" value="2Fe-2S_ferredoxin-type"/>
</dbReference>
<evidence type="ECO:0000256" key="3">
    <source>
        <dbReference type="ARBA" id="ARBA00022737"/>
    </source>
</evidence>
<dbReference type="Gene3D" id="3.10.20.740">
    <property type="match status" value="1"/>
</dbReference>
<dbReference type="Gene3D" id="3.40.50.1780">
    <property type="match status" value="1"/>
</dbReference>
<dbReference type="InterPro" id="IPR017900">
    <property type="entry name" value="4Fe4S_Fe_S_CS"/>
</dbReference>
<evidence type="ECO:0000313" key="10">
    <source>
        <dbReference type="Proteomes" id="UP000823914"/>
    </source>
</evidence>
<evidence type="ECO:0000259" key="6">
    <source>
        <dbReference type="PROSITE" id="PS51085"/>
    </source>
</evidence>
<organism evidence="9 10">
    <name type="scientific">Candidatus Treponema excrementipullorum</name>
    <dbReference type="NCBI Taxonomy" id="2838768"/>
    <lineage>
        <taxon>Bacteria</taxon>
        <taxon>Pseudomonadati</taxon>
        <taxon>Spirochaetota</taxon>
        <taxon>Spirochaetia</taxon>
        <taxon>Spirochaetales</taxon>
        <taxon>Treponemataceae</taxon>
        <taxon>Treponema</taxon>
    </lineage>
</organism>
<dbReference type="InterPro" id="IPR009016">
    <property type="entry name" value="Fe_hydrogenase"/>
</dbReference>
<keyword evidence="3" id="KW-0677">Repeat</keyword>
<dbReference type="InterPro" id="IPR019574">
    <property type="entry name" value="NADH_UbQ_OxRdtase_Gsu_4Fe4S-bd"/>
</dbReference>
<dbReference type="NCBIfam" id="TIGR02512">
    <property type="entry name" value="FeFe_hydrog_A"/>
    <property type="match status" value="1"/>
</dbReference>
<dbReference type="Pfam" id="PF02906">
    <property type="entry name" value="Fe_hyd_lg_C"/>
    <property type="match status" value="1"/>
</dbReference>
<dbReference type="InterPro" id="IPR013352">
    <property type="entry name" value="Fe_hydrogenase_subset"/>
</dbReference>
<dbReference type="InterPro" id="IPR036010">
    <property type="entry name" value="2Fe-2S_ferredoxin-like_sf"/>
</dbReference>
<name>A0A9E2KZV5_9SPIR</name>
<evidence type="ECO:0000313" key="9">
    <source>
        <dbReference type="EMBL" id="MBU3849085.1"/>
    </source>
</evidence>
<dbReference type="GO" id="GO:0005506">
    <property type="term" value="F:iron ion binding"/>
    <property type="evidence" value="ECO:0007669"/>
    <property type="project" value="InterPro"/>
</dbReference>
<dbReference type="PROSITE" id="PS51379">
    <property type="entry name" value="4FE4S_FER_2"/>
    <property type="match status" value="2"/>
</dbReference>
<dbReference type="InterPro" id="IPR050340">
    <property type="entry name" value="Cytosolic_Fe-S_CAF"/>
</dbReference>
<dbReference type="SMART" id="SM00929">
    <property type="entry name" value="NADH-G_4Fe-4S_3"/>
    <property type="match status" value="1"/>
</dbReference>
<comment type="caution">
    <text evidence="9">The sequence shown here is derived from an EMBL/GenBank/DDBJ whole genome shotgun (WGS) entry which is preliminary data.</text>
</comment>
<sequence length="581" mass="63942">MVNVTINGKTIQVKEGTSILQAAKEIDVRIPTLCHNPDLPAWASCGICIVRLAGTSKMIRACCTAVTEGMNIITHDPEIVQARRTVLELILSNHPDDCLRCSRNNRCELQSLAAEFGLRTIRFDKILKQQPIDDSNDAIVLDRDKCINCGRCVEACQLMQNVWALEYTGRGDKTMIGPVGGVDLAHSPCVRCGQCAVHCPTGAIASSHSNRKLWDRLCDPEITTVVQIAPAVRVAIGEEFGLEPGEISSKKIYTALRRIGFNYVFDTNFGADLTIMEEATEFVQRVTQGGVLPMFTSCCPGWVDYAEKNYHGLLPHLSTAKSPQQMQGAITKTYWAEKMGLDPAKVCSVSVMPCTAKKYESRRDESMKSSGFSDVDISITTREFARLIRQAGIDFASLEESEADSPLGGYTGAGTIFGATGGVMEAAVRSAYYFVTKEELGNIELTPVRGLDNIKTCEIDVAGKKLKLAVVHQLGNVDAVVQEVLEAKREGKEPPYHFIEVMACRGGCVSGGGQPYGSNDEIRAKRAAGLYQDDKNSEIRVSHKNPDIITLYNEYLKEPCGEKSHHLLHTHYTERELYNYQ</sequence>
<dbReference type="InterPro" id="IPR017896">
    <property type="entry name" value="4Fe4S_Fe-S-bd"/>
</dbReference>
<evidence type="ECO:0000259" key="7">
    <source>
        <dbReference type="PROSITE" id="PS51379"/>
    </source>
</evidence>
<reference evidence="9" key="1">
    <citation type="journal article" date="2021" name="PeerJ">
        <title>Extensive microbial diversity within the chicken gut microbiome revealed by metagenomics and culture.</title>
        <authorList>
            <person name="Gilroy R."/>
            <person name="Ravi A."/>
            <person name="Getino M."/>
            <person name="Pursley I."/>
            <person name="Horton D.L."/>
            <person name="Alikhan N.F."/>
            <person name="Baker D."/>
            <person name="Gharbi K."/>
            <person name="Hall N."/>
            <person name="Watson M."/>
            <person name="Adriaenssens E.M."/>
            <person name="Foster-Nyarko E."/>
            <person name="Jarju S."/>
            <person name="Secka A."/>
            <person name="Antonio M."/>
            <person name="Oren A."/>
            <person name="Chaudhuri R.R."/>
            <person name="La Ragione R."/>
            <person name="Hildebrand F."/>
            <person name="Pallen M.J."/>
        </authorList>
    </citation>
    <scope>NUCLEOTIDE SEQUENCE</scope>
    <source>
        <strain evidence="9">Gambia15-2214</strain>
    </source>
</reference>
<dbReference type="PROSITE" id="PS51839">
    <property type="entry name" value="4FE4S_HC3"/>
    <property type="match status" value="1"/>
</dbReference>
<gene>
    <name evidence="9" type="ORF">IAA16_00795</name>
</gene>
<feature type="domain" description="4Fe-4S ferredoxin-type" evidence="7">
    <location>
        <begin position="180"/>
        <end position="209"/>
    </location>
</feature>
<dbReference type="SUPFAM" id="SSF53920">
    <property type="entry name" value="Fe-only hydrogenase"/>
    <property type="match status" value="1"/>
</dbReference>
<dbReference type="AlphaFoldDB" id="A0A9E2KZV5"/>
<dbReference type="Pfam" id="PF13510">
    <property type="entry name" value="Fer2_4"/>
    <property type="match status" value="1"/>
</dbReference>
<feature type="domain" description="2Fe-2S ferredoxin-type" evidence="6">
    <location>
        <begin position="1"/>
        <end position="78"/>
    </location>
</feature>
<keyword evidence="5" id="KW-0411">Iron-sulfur</keyword>
<feature type="domain" description="4Fe-4S His(Cys)3-ligated-type" evidence="8">
    <location>
        <begin position="78"/>
        <end position="117"/>
    </location>
</feature>
<dbReference type="FunFam" id="3.30.70.20:FF:000035">
    <property type="entry name" value="Iron hydrogenase 1"/>
    <property type="match status" value="1"/>
</dbReference>
<dbReference type="InterPro" id="IPR004108">
    <property type="entry name" value="Fe_hydrogenase_lsu_C"/>
</dbReference>
<dbReference type="PANTHER" id="PTHR11615">
    <property type="entry name" value="NITRATE, FORMATE, IRON DEHYDROGENASE"/>
    <property type="match status" value="1"/>
</dbReference>
<dbReference type="GO" id="GO:0051539">
    <property type="term" value="F:4 iron, 4 sulfur cluster binding"/>
    <property type="evidence" value="ECO:0007669"/>
    <property type="project" value="UniProtKB-KW"/>
</dbReference>
<dbReference type="Proteomes" id="UP000823914">
    <property type="component" value="Unassembled WGS sequence"/>
</dbReference>
<dbReference type="Pfam" id="PF10588">
    <property type="entry name" value="NADH-G_4Fe-4S_3"/>
    <property type="match status" value="1"/>
</dbReference>
<proteinExistence type="predicted"/>